<dbReference type="PANTHER" id="PTHR11487">
    <property type="entry name" value="THIOESTERASE"/>
    <property type="match status" value="1"/>
</dbReference>
<dbReference type="InterPro" id="IPR012223">
    <property type="entry name" value="TEII"/>
</dbReference>
<dbReference type="GO" id="GO:0016787">
    <property type="term" value="F:hydrolase activity"/>
    <property type="evidence" value="ECO:0007669"/>
    <property type="project" value="UniProtKB-KW"/>
</dbReference>
<evidence type="ECO:0000313" key="3">
    <source>
        <dbReference type="EMBL" id="QXH37869.1"/>
    </source>
</evidence>
<name>A0ABX8MIA0_9PSED</name>
<dbReference type="RefSeq" id="WP_164487292.1">
    <property type="nucleotide sequence ID" value="NZ_CP027706.1"/>
</dbReference>
<proteinExistence type="inferred from homology"/>
<comment type="similarity">
    <text evidence="1">Belongs to the thioesterase family.</text>
</comment>
<dbReference type="EMBL" id="CP077074">
    <property type="protein sequence ID" value="QXH37869.1"/>
    <property type="molecule type" value="Genomic_DNA"/>
</dbReference>
<protein>
    <submittedName>
        <fullName evidence="3">Alpha/beta fold hydrolase</fullName>
    </submittedName>
</protein>
<dbReference type="Pfam" id="PF00975">
    <property type="entry name" value="Thioesterase"/>
    <property type="match status" value="1"/>
</dbReference>
<keyword evidence="3" id="KW-0378">Hydrolase</keyword>
<evidence type="ECO:0000313" key="4">
    <source>
        <dbReference type="Proteomes" id="UP000693952"/>
    </source>
</evidence>
<dbReference type="PANTHER" id="PTHR11487:SF0">
    <property type="entry name" value="S-ACYL FATTY ACID SYNTHASE THIOESTERASE, MEDIUM CHAIN"/>
    <property type="match status" value="1"/>
</dbReference>
<accession>A0ABX8MIA0</accession>
<dbReference type="InterPro" id="IPR029058">
    <property type="entry name" value="AB_hydrolase_fold"/>
</dbReference>
<organism evidence="3 4">
    <name type="scientific">Pseudomonas sessilinigenes</name>
    <dbReference type="NCBI Taxonomy" id="658629"/>
    <lineage>
        <taxon>Bacteria</taxon>
        <taxon>Pseudomonadati</taxon>
        <taxon>Pseudomonadota</taxon>
        <taxon>Gammaproteobacteria</taxon>
        <taxon>Pseudomonadales</taxon>
        <taxon>Pseudomonadaceae</taxon>
        <taxon>Pseudomonas</taxon>
    </lineage>
</organism>
<reference evidence="3" key="1">
    <citation type="submission" date="2021-06" db="EMBL/GenBank/DDBJ databases">
        <title>Updating the genus Pseudomonas: Description of 43 new species and partition of the Pseudomonas putida group.</title>
        <authorList>
            <person name="Girard L."/>
            <person name="Lood C."/>
            <person name="Vandamme P."/>
            <person name="Rokni-Zadeh H."/>
            <person name="van Noort V."/>
            <person name="Hofte M."/>
            <person name="Lavigne R."/>
            <person name="De Mot R."/>
        </authorList>
    </citation>
    <scope>NUCLEOTIDE SEQUENCE</scope>
    <source>
        <strain evidence="3">CMR12a</strain>
    </source>
</reference>
<dbReference type="InterPro" id="IPR001031">
    <property type="entry name" value="Thioesterase"/>
</dbReference>
<keyword evidence="4" id="KW-1185">Reference proteome</keyword>
<gene>
    <name evidence="3" type="ORF">KSS89_16375</name>
</gene>
<feature type="domain" description="Thioesterase" evidence="2">
    <location>
        <begin position="5"/>
        <end position="217"/>
    </location>
</feature>
<evidence type="ECO:0000256" key="1">
    <source>
        <dbReference type="ARBA" id="ARBA00007169"/>
    </source>
</evidence>
<dbReference type="Proteomes" id="UP000693952">
    <property type="component" value="Chromosome"/>
</dbReference>
<sequence>MKKPQIFTLHFAGGNCYSYQFMKPALLDFDVVSVELPGRGRRMAEPLIRGFEAAAKDMFQQIVSQLTGSSFILYGHSMGAILGLKVARMLEDYEKKPSALIFTGHAGPKLVKYKNTAFLETQELKQVLLDLGGLPDSVIHNSELFSFFEPVIRADFEVAERADSYEFEPVDIPLHVVMGTEEDFSDKIGLWEKYTTSSFSKGLLSGDHFFIHNHICEIAAIAKSMLSKEG</sequence>
<dbReference type="SUPFAM" id="SSF53474">
    <property type="entry name" value="alpha/beta-Hydrolases"/>
    <property type="match status" value="1"/>
</dbReference>
<evidence type="ECO:0000259" key="2">
    <source>
        <dbReference type="Pfam" id="PF00975"/>
    </source>
</evidence>
<dbReference type="Gene3D" id="3.40.50.1820">
    <property type="entry name" value="alpha/beta hydrolase"/>
    <property type="match status" value="1"/>
</dbReference>